<evidence type="ECO:0000313" key="10">
    <source>
        <dbReference type="Proteomes" id="UP000727490"/>
    </source>
</evidence>
<dbReference type="GO" id="GO:0009279">
    <property type="term" value="C:cell outer membrane"/>
    <property type="evidence" value="ECO:0007669"/>
    <property type="project" value="UniProtKB-SubCell"/>
</dbReference>
<accession>A0A951MCF2</accession>
<keyword evidence="10" id="KW-1185">Reference proteome</keyword>
<proteinExistence type="inferred from homology"/>
<dbReference type="GO" id="GO:0015483">
    <property type="term" value="F:long-chain fatty acid transporting porin activity"/>
    <property type="evidence" value="ECO:0007669"/>
    <property type="project" value="TreeGrafter"/>
</dbReference>
<feature type="signal peptide" evidence="8">
    <location>
        <begin position="1"/>
        <end position="23"/>
    </location>
</feature>
<sequence>MISTKKLLFATSFFLLSAGFSLAQTSYFEDALRFSKYYSTGSARILGLGGTQISLGGDISNIHSNPAGLGFFRKSEFSLSPSYSIAQSQTTFLGQLQNDRTPNFSLPNLSLALSSPKGPLEAGSFRGGTFGISFNRIANFNNQFGHFSTQNNQSSLLDFYISQYNAFGEPPLGATDGLVLDIELVQGNETDGFFRDPLYAIGQPLSDEIIITEGGISQTSISYGANFDNKLFIGGGIGLQSVNFFQNRIFGEEFRDSDGIRSLIYSIEDNTQINGFGANINLGLIYKPIETINLGLNFKSPTWHRLNKEVDANIIGEFYDLNGQLEFSEREFSNIELSTNSLRTPIFVSGGATYFFGKNGFISADIDYIDYSQNRINSRDFDPTIDNFEISNSLGQTINYRIGGEYRLNFWRLRAGYAFYGDPTIDQNFDRSLIQFSGGLGVKLEKFYVDFALINSTSENPYFSYSLFNNLGNNIGPLSTIRRNVNQGLLTIGFNF</sequence>
<comment type="caution">
    <text evidence="9">The sequence shown here is derived from an EMBL/GenBank/DDBJ whole genome shotgun (WGS) entry which is preliminary data.</text>
</comment>
<evidence type="ECO:0000256" key="3">
    <source>
        <dbReference type="ARBA" id="ARBA00022452"/>
    </source>
</evidence>
<dbReference type="PANTHER" id="PTHR35093">
    <property type="entry name" value="OUTER MEMBRANE PROTEIN NMB0088-RELATED"/>
    <property type="match status" value="1"/>
</dbReference>
<dbReference type="EMBL" id="RPHB01000001">
    <property type="protein sequence ID" value="MBW3466311.1"/>
    <property type="molecule type" value="Genomic_DNA"/>
</dbReference>
<gene>
    <name evidence="9" type="ORF">EGN73_00595</name>
</gene>
<name>A0A951MCF2_9BACT</name>
<dbReference type="PANTHER" id="PTHR35093:SF8">
    <property type="entry name" value="OUTER MEMBRANE PROTEIN NMB0088-RELATED"/>
    <property type="match status" value="1"/>
</dbReference>
<keyword evidence="6" id="KW-0472">Membrane</keyword>
<protein>
    <submittedName>
        <fullName evidence="9">Long-chain fatty acid transporter</fullName>
    </submittedName>
</protein>
<evidence type="ECO:0000256" key="1">
    <source>
        <dbReference type="ARBA" id="ARBA00004571"/>
    </source>
</evidence>
<keyword evidence="7" id="KW-0998">Cell outer membrane</keyword>
<evidence type="ECO:0000256" key="8">
    <source>
        <dbReference type="SAM" id="SignalP"/>
    </source>
</evidence>
<reference evidence="9 10" key="1">
    <citation type="journal article" date="2020" name="Syst. Appl. Microbiol.">
        <title>Arthrospiribacter ruber gen. nov., sp. nov., a novel bacterium isolated from Arthrospira cultures.</title>
        <authorList>
            <person name="Waleron M."/>
            <person name="Misztak A."/>
            <person name="Waleron M.M."/>
            <person name="Furmaniak M."/>
            <person name="Mrozik A."/>
            <person name="Waleron K."/>
        </authorList>
    </citation>
    <scope>NUCLEOTIDE SEQUENCE [LARGE SCALE GENOMIC DNA]</scope>
    <source>
        <strain evidence="9 10">DPMB0001</strain>
    </source>
</reference>
<evidence type="ECO:0000313" key="9">
    <source>
        <dbReference type="EMBL" id="MBW3466311.1"/>
    </source>
</evidence>
<keyword evidence="3" id="KW-1134">Transmembrane beta strand</keyword>
<comment type="subcellular location">
    <subcellularLocation>
        <location evidence="1">Cell outer membrane</location>
        <topology evidence="1">Multi-pass membrane protein</topology>
    </subcellularLocation>
</comment>
<feature type="chain" id="PRO_5036774950" evidence="8">
    <location>
        <begin position="24"/>
        <end position="496"/>
    </location>
</feature>
<dbReference type="Proteomes" id="UP000727490">
    <property type="component" value="Unassembled WGS sequence"/>
</dbReference>
<evidence type="ECO:0000256" key="2">
    <source>
        <dbReference type="ARBA" id="ARBA00008163"/>
    </source>
</evidence>
<keyword evidence="5 8" id="KW-0732">Signal</keyword>
<dbReference type="RefSeq" id="WP_219286096.1">
    <property type="nucleotide sequence ID" value="NZ_RPHB01000001.1"/>
</dbReference>
<evidence type="ECO:0000256" key="6">
    <source>
        <dbReference type="ARBA" id="ARBA00023136"/>
    </source>
</evidence>
<organism evidence="9 10">
    <name type="scientific">Arthrospiribacter ruber</name>
    <dbReference type="NCBI Taxonomy" id="2487934"/>
    <lineage>
        <taxon>Bacteria</taxon>
        <taxon>Pseudomonadati</taxon>
        <taxon>Bacteroidota</taxon>
        <taxon>Cytophagia</taxon>
        <taxon>Cytophagales</taxon>
        <taxon>Cyclobacteriaceae</taxon>
        <taxon>Arthrospiribacter</taxon>
    </lineage>
</organism>
<evidence type="ECO:0000256" key="7">
    <source>
        <dbReference type="ARBA" id="ARBA00023237"/>
    </source>
</evidence>
<evidence type="ECO:0000256" key="4">
    <source>
        <dbReference type="ARBA" id="ARBA00022692"/>
    </source>
</evidence>
<evidence type="ECO:0000256" key="5">
    <source>
        <dbReference type="ARBA" id="ARBA00022729"/>
    </source>
</evidence>
<dbReference type="InterPro" id="IPR005017">
    <property type="entry name" value="OMPP1/FadL/TodX"/>
</dbReference>
<comment type="similarity">
    <text evidence="2">Belongs to the OmpP1/FadL family.</text>
</comment>
<dbReference type="AlphaFoldDB" id="A0A951MCF2"/>
<keyword evidence="4" id="KW-0812">Transmembrane</keyword>